<dbReference type="Proteomes" id="UP000253250">
    <property type="component" value="Unassembled WGS sequence"/>
</dbReference>
<evidence type="ECO:0000313" key="3">
    <source>
        <dbReference type="Proteomes" id="UP000253250"/>
    </source>
</evidence>
<accession>A0A368HGS9</accession>
<feature type="compositionally biased region" description="Basic and acidic residues" evidence="1">
    <location>
        <begin position="79"/>
        <end position="95"/>
    </location>
</feature>
<reference evidence="2 3" key="1">
    <citation type="submission" date="2018-02" db="EMBL/GenBank/DDBJ databases">
        <title>Insights into the biology of acidophilic members of the Acidiferrobacteraceae family derived from comparative genomic analyses.</title>
        <authorList>
            <person name="Issotta F."/>
            <person name="Thyssen C."/>
            <person name="Mena C."/>
            <person name="Moya A."/>
            <person name="Bellenberg S."/>
            <person name="Sproer C."/>
            <person name="Covarrubias P.C."/>
            <person name="Sand W."/>
            <person name="Quatrini R."/>
            <person name="Vera M."/>
        </authorList>
    </citation>
    <scope>NUCLEOTIDE SEQUENCE [LARGE SCALE GENOMIC DNA]</scope>
    <source>
        <strain evidence="3">m-1</strain>
    </source>
</reference>
<protein>
    <submittedName>
        <fullName evidence="2">Uncharacterized protein</fullName>
    </submittedName>
</protein>
<evidence type="ECO:0000313" key="2">
    <source>
        <dbReference type="EMBL" id="RCN58556.1"/>
    </source>
</evidence>
<sequence length="95" mass="10086">MRPREIIQVPAHAGRSVSLVHLPQRANRAQAAPVDAPIRGPARPTGRETFIHGMANPMARPGITIMVGGVVATPDDERDFQAEGGGERSQKTLAA</sequence>
<dbReference type="AlphaFoldDB" id="A0A368HGS9"/>
<name>A0A368HGS9_9GAMM</name>
<proteinExistence type="predicted"/>
<keyword evidence="3" id="KW-1185">Reference proteome</keyword>
<comment type="caution">
    <text evidence="2">The sequence shown here is derived from an EMBL/GenBank/DDBJ whole genome shotgun (WGS) entry which is preliminary data.</text>
</comment>
<feature type="region of interest" description="Disordered" evidence="1">
    <location>
        <begin position="74"/>
        <end position="95"/>
    </location>
</feature>
<evidence type="ECO:0000256" key="1">
    <source>
        <dbReference type="SAM" id="MobiDB-lite"/>
    </source>
</evidence>
<dbReference type="EMBL" id="PSYR01000001">
    <property type="protein sequence ID" value="RCN58556.1"/>
    <property type="molecule type" value="Genomic_DNA"/>
</dbReference>
<gene>
    <name evidence="2" type="ORF">C4900_01825</name>
</gene>
<organism evidence="2 3">
    <name type="scientific">Acidiferrobacter thiooxydans</name>
    <dbReference type="NCBI Taxonomy" id="163359"/>
    <lineage>
        <taxon>Bacteria</taxon>
        <taxon>Pseudomonadati</taxon>
        <taxon>Pseudomonadota</taxon>
        <taxon>Gammaproteobacteria</taxon>
        <taxon>Acidiferrobacterales</taxon>
        <taxon>Acidiferrobacteraceae</taxon>
        <taxon>Acidiferrobacter</taxon>
    </lineage>
</organism>